<feature type="compositionally biased region" description="Basic and acidic residues" evidence="1">
    <location>
        <begin position="42"/>
        <end position="67"/>
    </location>
</feature>
<dbReference type="AlphaFoldDB" id="A0A812GW92"/>
<feature type="compositionally biased region" description="Polar residues" evidence="1">
    <location>
        <begin position="537"/>
        <end position="546"/>
    </location>
</feature>
<feature type="compositionally biased region" description="Basic and acidic residues" evidence="1">
    <location>
        <begin position="551"/>
        <end position="566"/>
    </location>
</feature>
<evidence type="ECO:0000256" key="1">
    <source>
        <dbReference type="SAM" id="MobiDB-lite"/>
    </source>
</evidence>
<accession>A0A812GW92</accession>
<feature type="compositionally biased region" description="Polar residues" evidence="1">
    <location>
        <begin position="455"/>
        <end position="480"/>
    </location>
</feature>
<feature type="region of interest" description="Disordered" evidence="1">
    <location>
        <begin position="1"/>
        <end position="70"/>
    </location>
</feature>
<dbReference type="OrthoDB" id="458320at2759"/>
<reference evidence="2" key="1">
    <citation type="submission" date="2021-02" db="EMBL/GenBank/DDBJ databases">
        <authorList>
            <person name="Dougan E. K."/>
            <person name="Rhodes N."/>
            <person name="Thang M."/>
            <person name="Chan C."/>
        </authorList>
    </citation>
    <scope>NUCLEOTIDE SEQUENCE</scope>
</reference>
<evidence type="ECO:0000313" key="2">
    <source>
        <dbReference type="EMBL" id="CAE6928086.1"/>
    </source>
</evidence>
<dbReference type="EMBL" id="CAJNDS010000035">
    <property type="protein sequence ID" value="CAE6928086.1"/>
    <property type="molecule type" value="Genomic_DNA"/>
</dbReference>
<proteinExistence type="predicted"/>
<feature type="compositionally biased region" description="Polar residues" evidence="1">
    <location>
        <begin position="592"/>
        <end position="607"/>
    </location>
</feature>
<keyword evidence="3" id="KW-1185">Reference proteome</keyword>
<feature type="region of interest" description="Disordered" evidence="1">
    <location>
        <begin position="376"/>
        <end position="663"/>
    </location>
</feature>
<feature type="compositionally biased region" description="Low complexity" evidence="1">
    <location>
        <begin position="482"/>
        <end position="494"/>
    </location>
</feature>
<comment type="caution">
    <text evidence="2">The sequence shown here is derived from an EMBL/GenBank/DDBJ whole genome shotgun (WGS) entry which is preliminary data.</text>
</comment>
<name>A0A812GW92_9DINO</name>
<organism evidence="2 3">
    <name type="scientific">Symbiodinium natans</name>
    <dbReference type="NCBI Taxonomy" id="878477"/>
    <lineage>
        <taxon>Eukaryota</taxon>
        <taxon>Sar</taxon>
        <taxon>Alveolata</taxon>
        <taxon>Dinophyceae</taxon>
        <taxon>Suessiales</taxon>
        <taxon>Symbiodiniaceae</taxon>
        <taxon>Symbiodinium</taxon>
    </lineage>
</organism>
<dbReference type="Proteomes" id="UP000604046">
    <property type="component" value="Unassembled WGS sequence"/>
</dbReference>
<feature type="compositionally biased region" description="Low complexity" evidence="1">
    <location>
        <begin position="397"/>
        <end position="418"/>
    </location>
</feature>
<feature type="compositionally biased region" description="Basic and acidic residues" evidence="1">
    <location>
        <begin position="17"/>
        <end position="33"/>
    </location>
</feature>
<feature type="compositionally biased region" description="Polar residues" evidence="1">
    <location>
        <begin position="513"/>
        <end position="529"/>
    </location>
</feature>
<evidence type="ECO:0000313" key="3">
    <source>
        <dbReference type="Proteomes" id="UP000604046"/>
    </source>
</evidence>
<gene>
    <name evidence="2" type="ORF">SNAT2548_LOCUS736</name>
</gene>
<protein>
    <submittedName>
        <fullName evidence="2">Uncharacterized protein</fullName>
    </submittedName>
</protein>
<sequence>MVAVSPLNVRKQPARGRRSDLKEASEFCQKHSVDPASGRLRRRDETGGDSAPKREIADEPVVPKHDEDELDEETRQWISMLMDWSELDDDFPLPIQPVGLTGKSLVAVEEARGGQRKDTQDHMPMYFSNDTLLFCYDAPDLTYDEHFSRVVPEPWRFQFWARGKDSSIAVRGLHDHPVFSCALVYSAKEPSRKCTQWMRHHYDLEGFNNPDAEYIVTHSMDTTVIWRLDHLWEVAEEAALGNKQDPSKKLEISQTKESPSLLSESSAELWLKTLEGMYPVQRDKLAGCFAIVGEYLPGQRSPNYRPDDHRGGVVMREDRSGLLILSVARGPEVEVYAVTPKLDVIPMALVDADIGLTSCLEIVFPEGPFRGLRARLQPDESATPPYKEENPQESSIKDSPPQSLKSSKSSKSQCSTPPGDKSPGNTPPSSPVKDAQPKSKIGSGQHQVCTPRGASFQSTNIGRGSLPRQVSSRGTETPASPSRVQVSRVGVRQGHQSDGRLAVGVRISDKSRPLTSQGTKTKTPSTTQIAGRRNDSRQSSTSLAPTSSVRVSERRSNSPRGRRGETRSTTSSGMVSGSRDAAVRSAGHRLVTNLSGGSPTSQISASKTVRRDVKPLVKAATSEGVRLRSRSVSSDNADRRGQAVSPKLAETPPRPESVEPATA</sequence>